<feature type="coiled-coil region" evidence="1">
    <location>
        <begin position="234"/>
        <end position="261"/>
    </location>
</feature>
<dbReference type="OrthoDB" id="214459at2157"/>
<dbReference type="RefSeq" id="WP_092812718.1">
    <property type="nucleotide sequence ID" value="NZ_FNWU01000001.1"/>
</dbReference>
<keyword evidence="2" id="KW-0812">Transmembrane</keyword>
<name>A0A1H6HRJ3_9EURY</name>
<protein>
    <submittedName>
        <fullName evidence="3">Uncharacterized protein</fullName>
    </submittedName>
</protein>
<accession>A0A1H6HRJ3</accession>
<gene>
    <name evidence="3" type="ORF">SAMN05192561_10166</name>
</gene>
<proteinExistence type="predicted"/>
<dbReference type="AlphaFoldDB" id="A0A1H6HRJ3"/>
<keyword evidence="1" id="KW-0175">Coiled coil</keyword>
<evidence type="ECO:0000313" key="4">
    <source>
        <dbReference type="Proteomes" id="UP000199215"/>
    </source>
</evidence>
<keyword evidence="4" id="KW-1185">Reference proteome</keyword>
<sequence>MQRRAVAVYAVLFLLVGAAAGTLTATADAPEVSFDNPAFEGGASDSFEYNGTTYTVTEVTEETSESHGATTTTLVGTIEWNRTVEESATWANDSTVTYDGNDWRVVIDGEDPDTVTLQDQLDRTAILQNDSAADNETVQSDGEEYVVVRDENGSATLVPAEEYFPEPEERRISEGETISYDGHDATVGNVTTSEATLQWEIVETASAELSQQGTVTLDGTDFIVIFQDSSTVSLSNDMESYEAQQAQIDQFEQRMSGLTRVQWVSIGLVVFLIAFAFMPSRY</sequence>
<dbReference type="STRING" id="1267564.SAMN05192561_10166"/>
<evidence type="ECO:0000313" key="3">
    <source>
        <dbReference type="EMBL" id="SEH36750.1"/>
    </source>
</evidence>
<keyword evidence="2" id="KW-1133">Transmembrane helix</keyword>
<dbReference type="Proteomes" id="UP000199215">
    <property type="component" value="Unassembled WGS sequence"/>
</dbReference>
<dbReference type="EMBL" id="FNWU01000001">
    <property type="protein sequence ID" value="SEH36750.1"/>
    <property type="molecule type" value="Genomic_DNA"/>
</dbReference>
<reference evidence="3 4" key="1">
    <citation type="submission" date="2016-10" db="EMBL/GenBank/DDBJ databases">
        <authorList>
            <person name="de Groot N.N."/>
        </authorList>
    </citation>
    <scope>NUCLEOTIDE SEQUENCE [LARGE SCALE GENOMIC DNA]</scope>
    <source>
        <strain evidence="3 4">IBRC-M10418</strain>
    </source>
</reference>
<feature type="transmembrane region" description="Helical" evidence="2">
    <location>
        <begin position="261"/>
        <end position="278"/>
    </location>
</feature>
<evidence type="ECO:0000256" key="1">
    <source>
        <dbReference type="SAM" id="Coils"/>
    </source>
</evidence>
<evidence type="ECO:0000256" key="2">
    <source>
        <dbReference type="SAM" id="Phobius"/>
    </source>
</evidence>
<organism evidence="3 4">
    <name type="scientific">Halopenitus malekzadehii</name>
    <dbReference type="NCBI Taxonomy" id="1267564"/>
    <lineage>
        <taxon>Archaea</taxon>
        <taxon>Methanobacteriati</taxon>
        <taxon>Methanobacteriota</taxon>
        <taxon>Stenosarchaea group</taxon>
        <taxon>Halobacteria</taxon>
        <taxon>Halobacteriales</taxon>
        <taxon>Haloferacaceae</taxon>
        <taxon>Halopenitus</taxon>
    </lineage>
</organism>
<keyword evidence="2" id="KW-0472">Membrane</keyword>